<organism evidence="2 3">
    <name type="scientific">Leptosia nina</name>
    <dbReference type="NCBI Taxonomy" id="320188"/>
    <lineage>
        <taxon>Eukaryota</taxon>
        <taxon>Metazoa</taxon>
        <taxon>Ecdysozoa</taxon>
        <taxon>Arthropoda</taxon>
        <taxon>Hexapoda</taxon>
        <taxon>Insecta</taxon>
        <taxon>Pterygota</taxon>
        <taxon>Neoptera</taxon>
        <taxon>Endopterygota</taxon>
        <taxon>Lepidoptera</taxon>
        <taxon>Glossata</taxon>
        <taxon>Ditrysia</taxon>
        <taxon>Papilionoidea</taxon>
        <taxon>Pieridae</taxon>
        <taxon>Pierinae</taxon>
        <taxon>Leptosia</taxon>
    </lineage>
</organism>
<protein>
    <submittedName>
        <fullName evidence="2">Uncharacterized protein</fullName>
    </submittedName>
</protein>
<dbReference type="EMBL" id="CAVLEF010000215">
    <property type="protein sequence ID" value="CAK1553261.1"/>
    <property type="molecule type" value="Genomic_DNA"/>
</dbReference>
<feature type="region of interest" description="Disordered" evidence="1">
    <location>
        <begin position="1"/>
        <end position="54"/>
    </location>
</feature>
<proteinExistence type="predicted"/>
<evidence type="ECO:0000256" key="1">
    <source>
        <dbReference type="SAM" id="MobiDB-lite"/>
    </source>
</evidence>
<evidence type="ECO:0000313" key="2">
    <source>
        <dbReference type="EMBL" id="CAK1553261.1"/>
    </source>
</evidence>
<feature type="compositionally biased region" description="Basic and acidic residues" evidence="1">
    <location>
        <begin position="44"/>
        <end position="54"/>
    </location>
</feature>
<dbReference type="Proteomes" id="UP001497472">
    <property type="component" value="Unassembled WGS sequence"/>
</dbReference>
<reference evidence="2 3" key="1">
    <citation type="submission" date="2023-11" db="EMBL/GenBank/DDBJ databases">
        <authorList>
            <person name="Okamura Y."/>
        </authorList>
    </citation>
    <scope>NUCLEOTIDE SEQUENCE [LARGE SCALE GENOMIC DNA]</scope>
</reference>
<keyword evidence="3" id="KW-1185">Reference proteome</keyword>
<feature type="compositionally biased region" description="Basic and acidic residues" evidence="1">
    <location>
        <begin position="17"/>
        <end position="27"/>
    </location>
</feature>
<dbReference type="Gene3D" id="1.25.40.20">
    <property type="entry name" value="Ankyrin repeat-containing domain"/>
    <property type="match status" value="1"/>
</dbReference>
<name>A0AAV1JXV7_9NEOP</name>
<comment type="caution">
    <text evidence="2">The sequence shown here is derived from an EMBL/GenBank/DDBJ whole genome shotgun (WGS) entry which is preliminary data.</text>
</comment>
<dbReference type="InterPro" id="IPR036770">
    <property type="entry name" value="Ankyrin_rpt-contain_sf"/>
</dbReference>
<gene>
    <name evidence="2" type="ORF">LNINA_LOCUS12271</name>
</gene>
<feature type="region of interest" description="Disordered" evidence="1">
    <location>
        <begin position="116"/>
        <end position="168"/>
    </location>
</feature>
<dbReference type="SUPFAM" id="SSF48403">
    <property type="entry name" value="Ankyrin repeat"/>
    <property type="match status" value="1"/>
</dbReference>
<accession>A0AAV1JXV7</accession>
<dbReference type="AlphaFoldDB" id="A0AAV1JXV7"/>
<feature type="compositionally biased region" description="Polar residues" evidence="1">
    <location>
        <begin position="1"/>
        <end position="16"/>
    </location>
</feature>
<sequence length="717" mass="81356">MGSAKTATQNAQQNMAEQKKSILDRLKKPIQAIFSKRDKKRKDVKPDVAERTKTSEPVKFLTVSDILDDLDNLKIKPPADEEDEFSNFTCKVIDDKRNNSQLSEESLQNFQTAIRKERNDSQLSEESFKNFTKENEGSRRTKIDSQTSDDSGFSEKTDAADSEDEACEGRRKRIQTVLISRGPIRNQCHVPSHPYSRDADCHQISQVNRQTFSGGQVTVNERSDNTYLNQALELIDTNVRDYTNEDLATFLELAEEFVHEDTNDVLSEFLDTNLPRIIEPTAELYEPEMENPIEALELANSSVHYDTLELFPECLNPDFDRLSVFPTPPRSENVPSPYSDSQVFYPNNSEYSLSPQTHSSSPMYNSDYEKCQDIPSLEEIPSCITDVEEPSPDNDRKRRERLPSASMTMKQYKDLQKEISNEFSKMQCCQAQRKTCKELFEGHMTKLKMENRKLLCQNVAGLELKTAYGVLKHILVSLSNGKSEESLQMALFSLICEKVLALQPELFVQDFGLGLLKLAVLRCFKLPLLTRYLVQCVRTVTKSDAYKRTHECVFTEVDALGDNLVIACARGGDKYANVLYELVRRSGADAGAQPLFTLHHANADGHNALHVACLTHSAQTPHYHTVHVLLEHAGIDLWREDVKGGETALHLAVNSANCDLKLIMIIFKHIDRKLWKKLAHTPNRSSVSPLEYARSASKSSIKQNFPTEVLEFLKKCR</sequence>
<evidence type="ECO:0000313" key="3">
    <source>
        <dbReference type="Proteomes" id="UP001497472"/>
    </source>
</evidence>
<feature type="compositionally biased region" description="Basic and acidic residues" evidence="1">
    <location>
        <begin position="116"/>
        <end position="143"/>
    </location>
</feature>